<organism evidence="1 2">
    <name type="scientific">Albula glossodonta</name>
    <name type="common">roundjaw bonefish</name>
    <dbReference type="NCBI Taxonomy" id="121402"/>
    <lineage>
        <taxon>Eukaryota</taxon>
        <taxon>Metazoa</taxon>
        <taxon>Chordata</taxon>
        <taxon>Craniata</taxon>
        <taxon>Vertebrata</taxon>
        <taxon>Euteleostomi</taxon>
        <taxon>Actinopterygii</taxon>
        <taxon>Neopterygii</taxon>
        <taxon>Teleostei</taxon>
        <taxon>Albuliformes</taxon>
        <taxon>Albulidae</taxon>
        <taxon>Albula</taxon>
    </lineage>
</organism>
<dbReference type="AlphaFoldDB" id="A0A8T2N5S6"/>
<gene>
    <name evidence="1" type="ORF">JZ751_004271</name>
</gene>
<dbReference type="EMBL" id="JAFBMS010000112">
    <property type="protein sequence ID" value="KAG9335735.1"/>
    <property type="molecule type" value="Genomic_DNA"/>
</dbReference>
<comment type="caution">
    <text evidence="1">The sequence shown here is derived from an EMBL/GenBank/DDBJ whole genome shotgun (WGS) entry which is preliminary data.</text>
</comment>
<proteinExistence type="predicted"/>
<keyword evidence="2" id="KW-1185">Reference proteome</keyword>
<evidence type="ECO:0000313" key="1">
    <source>
        <dbReference type="EMBL" id="KAG9335735.1"/>
    </source>
</evidence>
<dbReference type="Proteomes" id="UP000824540">
    <property type="component" value="Unassembled WGS sequence"/>
</dbReference>
<name>A0A8T2N5S6_9TELE</name>
<reference evidence="1" key="1">
    <citation type="thesis" date="2021" institute="BYU ScholarsArchive" country="Provo, UT, USA">
        <title>Applications of and Algorithms for Genome Assembly and Genomic Analyses with an Emphasis on Marine Teleosts.</title>
        <authorList>
            <person name="Pickett B.D."/>
        </authorList>
    </citation>
    <scope>NUCLEOTIDE SEQUENCE</scope>
    <source>
        <strain evidence="1">HI-2016</strain>
    </source>
</reference>
<sequence length="183" mass="19733">MFANTDTRHNKKGGAHLLYPKMKTKPRTECRCSLAGLPPPDAASILQLGQKPLLPPTDAFENTPSVFSPPSSCTQHIQELSLLLLAPLFTRCLTFGVAMAPFADQPLNPRKSTAALSLSDSAEPWRIVSLHTRAPVSREQQRAVGGMVSWLWALVLPLTAYAQSGGGDGALRKACDDGDIEEI</sequence>
<accession>A0A8T2N5S6</accession>
<evidence type="ECO:0000313" key="2">
    <source>
        <dbReference type="Proteomes" id="UP000824540"/>
    </source>
</evidence>
<protein>
    <submittedName>
        <fullName evidence="1">Uncharacterized protein</fullName>
    </submittedName>
</protein>